<dbReference type="FunFam" id="1.10.150.380:FF:000001">
    <property type="entry name" value="Aspartyl/glutamyl-tRNA(Asn/Gln) amidotransferase subunit B"/>
    <property type="match status" value="1"/>
</dbReference>
<evidence type="ECO:0000256" key="9">
    <source>
        <dbReference type="ARBA" id="ARBA00047913"/>
    </source>
</evidence>
<dbReference type="InterPro" id="IPR014746">
    <property type="entry name" value="Gln_synth/guanido_kin_cat_dom"/>
</dbReference>
<comment type="catalytic activity">
    <reaction evidence="9 10">
        <text>L-glutamyl-tRNA(Gln) + L-glutamine + ATP + H2O = L-glutaminyl-tRNA(Gln) + L-glutamate + ADP + phosphate + H(+)</text>
        <dbReference type="Rhea" id="RHEA:17521"/>
        <dbReference type="Rhea" id="RHEA-COMP:9681"/>
        <dbReference type="Rhea" id="RHEA-COMP:9684"/>
        <dbReference type="ChEBI" id="CHEBI:15377"/>
        <dbReference type="ChEBI" id="CHEBI:15378"/>
        <dbReference type="ChEBI" id="CHEBI:29985"/>
        <dbReference type="ChEBI" id="CHEBI:30616"/>
        <dbReference type="ChEBI" id="CHEBI:43474"/>
        <dbReference type="ChEBI" id="CHEBI:58359"/>
        <dbReference type="ChEBI" id="CHEBI:78520"/>
        <dbReference type="ChEBI" id="CHEBI:78521"/>
        <dbReference type="ChEBI" id="CHEBI:456216"/>
    </reaction>
</comment>
<dbReference type="Proteomes" id="UP000198828">
    <property type="component" value="Unassembled WGS sequence"/>
</dbReference>
<dbReference type="GO" id="GO:0050566">
    <property type="term" value="F:asparaginyl-tRNA synthase (glutamine-hydrolyzing) activity"/>
    <property type="evidence" value="ECO:0007669"/>
    <property type="project" value="RHEA"/>
</dbReference>
<keyword evidence="4 10" id="KW-0547">Nucleotide-binding</keyword>
<dbReference type="GO" id="GO:0016740">
    <property type="term" value="F:transferase activity"/>
    <property type="evidence" value="ECO:0007669"/>
    <property type="project" value="UniProtKB-KW"/>
</dbReference>
<gene>
    <name evidence="10" type="primary">gatB</name>
    <name evidence="12" type="ORF">SAMN05660923_02207</name>
</gene>
<evidence type="ECO:0000256" key="1">
    <source>
        <dbReference type="ARBA" id="ARBA00005306"/>
    </source>
</evidence>
<evidence type="ECO:0000256" key="4">
    <source>
        <dbReference type="ARBA" id="ARBA00022741"/>
    </source>
</evidence>
<feature type="domain" description="Asn/Gln amidotransferase" evidence="11">
    <location>
        <begin position="326"/>
        <end position="473"/>
    </location>
</feature>
<dbReference type="NCBIfam" id="TIGR00133">
    <property type="entry name" value="gatB"/>
    <property type="match status" value="1"/>
</dbReference>
<dbReference type="SUPFAM" id="SSF55931">
    <property type="entry name" value="Glutamine synthetase/guanido kinase"/>
    <property type="match status" value="1"/>
</dbReference>
<comment type="similarity">
    <text evidence="1 10">Belongs to the GatB/GatE family. GatB subfamily.</text>
</comment>
<dbReference type="InterPro" id="IPR004413">
    <property type="entry name" value="GatB"/>
</dbReference>
<dbReference type="OrthoDB" id="9804078at2"/>
<dbReference type="PANTHER" id="PTHR11659:SF0">
    <property type="entry name" value="GLUTAMYL-TRNA(GLN) AMIDOTRANSFERASE SUBUNIT B, MITOCHONDRIAL"/>
    <property type="match status" value="1"/>
</dbReference>
<dbReference type="GO" id="GO:0070681">
    <property type="term" value="P:glutaminyl-tRNAGln biosynthesis via transamidation"/>
    <property type="evidence" value="ECO:0007669"/>
    <property type="project" value="TreeGrafter"/>
</dbReference>
<dbReference type="Gene3D" id="1.10.150.380">
    <property type="entry name" value="GatB domain, N-terminal subdomain"/>
    <property type="match status" value="1"/>
</dbReference>
<dbReference type="GO" id="GO:0050567">
    <property type="term" value="F:glutaminyl-tRNA synthase (glutamine-hydrolyzing) activity"/>
    <property type="evidence" value="ECO:0007669"/>
    <property type="project" value="UniProtKB-UniRule"/>
</dbReference>
<dbReference type="FunFam" id="1.10.10.410:FF:000001">
    <property type="entry name" value="Aspartyl/glutamyl-tRNA(Asn/Gln) amidotransferase subunit B"/>
    <property type="match status" value="1"/>
</dbReference>
<protein>
    <recommendedName>
        <fullName evidence="10">Aspartyl/glutamyl-tRNA(Asn/Gln) amidotransferase subunit B</fullName>
        <shortName evidence="10">Asp/Glu-ADT subunit B</shortName>
        <ecNumber evidence="10">6.3.5.-</ecNumber>
    </recommendedName>
</protein>
<evidence type="ECO:0000313" key="13">
    <source>
        <dbReference type="Proteomes" id="UP000198828"/>
    </source>
</evidence>
<dbReference type="InterPro" id="IPR003789">
    <property type="entry name" value="Asn/Gln_tRNA_amidoTrase-B-like"/>
</dbReference>
<dbReference type="HAMAP" id="MF_00121">
    <property type="entry name" value="GatB"/>
    <property type="match status" value="1"/>
</dbReference>
<keyword evidence="3 10" id="KW-0436">Ligase</keyword>
<dbReference type="PANTHER" id="PTHR11659">
    <property type="entry name" value="GLUTAMYL-TRNA GLN AMIDOTRANSFERASE SUBUNIT B MITOCHONDRIAL AND PROKARYOTIC PET112-RELATED"/>
    <property type="match status" value="1"/>
</dbReference>
<evidence type="ECO:0000313" key="12">
    <source>
        <dbReference type="EMBL" id="SDX38461.1"/>
    </source>
</evidence>
<keyword evidence="13" id="KW-1185">Reference proteome</keyword>
<sequence>MAYKTVIGLEIHVELATKTKMFCGCPNTFGREANTNCCPVCLGLPGALPVVNTRAVEYAIKAGIAFNCKINTKTRMDRKNYFYADLVKGYQISQNEIPLCEEGYVEIELECGAKQIGLQRIQMEEDTGKLIHTTDGDTLIDFNRCGVPLIEIVTKPEMNTPEEARLFLEKLRSTLKYIEVSDCKMEEGSLRCDVNINVVDTKTGAKTNITEIKNLNSFKAAVKAIEYEKMRHIQLLKEGKNTVRETRRWDEVNNETITMRVKYEAEDYRFAVDGDLMPIEISQEWIEEIKNKVPELPHDKKERFVREYSLSEYDAGVLTASKELASFYEETIKYIDDVKLVTNWIMGNVLRRLKDEDIEIQDTKLTPKALAQLISLINSGKINNNTGKKVLREVFETGKYPEEIVKEKGLTQIRDEFQILEIVENVLDENKQSIIDYRNGKDRALSFLIGQVMKVSKGKANPQLVSKMILDLIDKK</sequence>
<evidence type="ECO:0000256" key="8">
    <source>
        <dbReference type="ARBA" id="ARBA00047380"/>
    </source>
</evidence>
<dbReference type="InterPro" id="IPR006075">
    <property type="entry name" value="Asn/Gln-tRNA_Trfase_suB/E_cat"/>
</dbReference>
<dbReference type="InterPro" id="IPR023168">
    <property type="entry name" value="GatB_Yqey_C_2"/>
</dbReference>
<dbReference type="InterPro" id="IPR017958">
    <property type="entry name" value="Gln-tRNA_amidoTrfase_suB_CS"/>
</dbReference>
<dbReference type="Pfam" id="PF02637">
    <property type="entry name" value="GatB_Yqey"/>
    <property type="match status" value="1"/>
</dbReference>
<proteinExistence type="inferred from homology"/>
<comment type="function">
    <text evidence="7 10">Allows the formation of correctly charged Asn-tRNA(Asn) or Gln-tRNA(Gln) through the transamidation of misacylated Asp-tRNA(Asn) or Glu-tRNA(Gln) in organisms which lack either or both of asparaginyl-tRNA or glutaminyl-tRNA synthetases. The reaction takes place in the presence of glutamine and ATP through an activated phospho-Asp-tRNA(Asn) or phospho-Glu-tRNA(Gln).</text>
</comment>
<dbReference type="InterPro" id="IPR017959">
    <property type="entry name" value="Asn/Gln-tRNA_amidoTrfase_suB/E"/>
</dbReference>
<dbReference type="GO" id="GO:0005524">
    <property type="term" value="F:ATP binding"/>
    <property type="evidence" value="ECO:0007669"/>
    <property type="project" value="UniProtKB-KW"/>
</dbReference>
<dbReference type="PROSITE" id="PS01234">
    <property type="entry name" value="GATB"/>
    <property type="match status" value="1"/>
</dbReference>
<dbReference type="RefSeq" id="WP_093753662.1">
    <property type="nucleotide sequence ID" value="NZ_BSYN01000005.1"/>
</dbReference>
<dbReference type="Pfam" id="PF02934">
    <property type="entry name" value="GatB_N"/>
    <property type="match status" value="1"/>
</dbReference>
<dbReference type="NCBIfam" id="NF004014">
    <property type="entry name" value="PRK05477.1-4"/>
    <property type="match status" value="1"/>
</dbReference>
<keyword evidence="6 10" id="KW-0648">Protein biosynthesis</keyword>
<evidence type="ECO:0000256" key="3">
    <source>
        <dbReference type="ARBA" id="ARBA00022598"/>
    </source>
</evidence>
<dbReference type="EMBL" id="FNNG01000010">
    <property type="protein sequence ID" value="SDX38461.1"/>
    <property type="molecule type" value="Genomic_DNA"/>
</dbReference>
<accession>A0A1H3BA01</accession>
<evidence type="ECO:0000256" key="5">
    <source>
        <dbReference type="ARBA" id="ARBA00022840"/>
    </source>
</evidence>
<dbReference type="AlphaFoldDB" id="A0A1H3BA01"/>
<evidence type="ECO:0000256" key="2">
    <source>
        <dbReference type="ARBA" id="ARBA00011123"/>
    </source>
</evidence>
<comment type="catalytic activity">
    <reaction evidence="8 10">
        <text>L-aspartyl-tRNA(Asn) + L-glutamine + ATP + H2O = L-asparaginyl-tRNA(Asn) + L-glutamate + ADP + phosphate + 2 H(+)</text>
        <dbReference type="Rhea" id="RHEA:14513"/>
        <dbReference type="Rhea" id="RHEA-COMP:9674"/>
        <dbReference type="Rhea" id="RHEA-COMP:9677"/>
        <dbReference type="ChEBI" id="CHEBI:15377"/>
        <dbReference type="ChEBI" id="CHEBI:15378"/>
        <dbReference type="ChEBI" id="CHEBI:29985"/>
        <dbReference type="ChEBI" id="CHEBI:30616"/>
        <dbReference type="ChEBI" id="CHEBI:43474"/>
        <dbReference type="ChEBI" id="CHEBI:58359"/>
        <dbReference type="ChEBI" id="CHEBI:78515"/>
        <dbReference type="ChEBI" id="CHEBI:78516"/>
        <dbReference type="ChEBI" id="CHEBI:456216"/>
    </reaction>
</comment>
<organism evidence="12 13">
    <name type="scientific">Tepidimicrobium xylanilyticum</name>
    <dbReference type="NCBI Taxonomy" id="1123352"/>
    <lineage>
        <taxon>Bacteria</taxon>
        <taxon>Bacillati</taxon>
        <taxon>Bacillota</taxon>
        <taxon>Tissierellia</taxon>
        <taxon>Tissierellales</taxon>
        <taxon>Tepidimicrobiaceae</taxon>
        <taxon>Tepidimicrobium</taxon>
    </lineage>
</organism>
<evidence type="ECO:0000256" key="6">
    <source>
        <dbReference type="ARBA" id="ARBA00022917"/>
    </source>
</evidence>
<comment type="subunit">
    <text evidence="2 10">Heterotrimer of A, B and C subunits.</text>
</comment>
<evidence type="ECO:0000259" key="11">
    <source>
        <dbReference type="SMART" id="SM00845"/>
    </source>
</evidence>
<dbReference type="EC" id="6.3.5.-" evidence="10"/>
<dbReference type="InterPro" id="IPR018027">
    <property type="entry name" value="Asn/Gln_amidotransferase"/>
</dbReference>
<dbReference type="SUPFAM" id="SSF89095">
    <property type="entry name" value="GatB/YqeY motif"/>
    <property type="match status" value="1"/>
</dbReference>
<dbReference type="Gene3D" id="1.10.10.410">
    <property type="match status" value="1"/>
</dbReference>
<evidence type="ECO:0000256" key="7">
    <source>
        <dbReference type="ARBA" id="ARBA00024799"/>
    </source>
</evidence>
<name>A0A1H3BA01_9FIRM</name>
<dbReference type="GO" id="GO:0006412">
    <property type="term" value="P:translation"/>
    <property type="evidence" value="ECO:0007669"/>
    <property type="project" value="UniProtKB-UniRule"/>
</dbReference>
<dbReference type="SMART" id="SM00845">
    <property type="entry name" value="GatB_Yqey"/>
    <property type="match status" value="1"/>
</dbReference>
<dbReference type="InterPro" id="IPR042114">
    <property type="entry name" value="GatB_C_1"/>
</dbReference>
<reference evidence="12 13" key="1">
    <citation type="submission" date="2016-10" db="EMBL/GenBank/DDBJ databases">
        <authorList>
            <person name="de Groot N.N."/>
        </authorList>
    </citation>
    <scope>NUCLEOTIDE SEQUENCE [LARGE SCALE GENOMIC DNA]</scope>
    <source>
        <strain evidence="12 13">DSM 23310</strain>
    </source>
</reference>
<keyword evidence="5 10" id="KW-0067">ATP-binding</keyword>
<dbReference type="NCBIfam" id="NF004012">
    <property type="entry name" value="PRK05477.1-2"/>
    <property type="match status" value="1"/>
</dbReference>
<evidence type="ECO:0000256" key="10">
    <source>
        <dbReference type="HAMAP-Rule" id="MF_00121"/>
    </source>
</evidence>
<keyword evidence="12" id="KW-0808">Transferase</keyword>